<reference evidence="1 2" key="1">
    <citation type="journal article" date="2016" name="DNA Res.">
        <title>Genome sequence of Aspergillus luchuensis NBRC 4314.</title>
        <authorList>
            <person name="Yamada O."/>
            <person name="Machida M."/>
            <person name="Hosoyama A."/>
            <person name="Goto M."/>
            <person name="Takahashi T."/>
            <person name="Futagami T."/>
            <person name="Yamagata Y."/>
            <person name="Takeuchi M."/>
            <person name="Kobayashi T."/>
            <person name="Koike H."/>
            <person name="Abe K."/>
            <person name="Asai K."/>
            <person name="Arita M."/>
            <person name="Fujita N."/>
            <person name="Fukuda K."/>
            <person name="Higa K."/>
            <person name="Horikawa H."/>
            <person name="Ishikawa T."/>
            <person name="Jinno K."/>
            <person name="Kato Y."/>
            <person name="Kirimura K."/>
            <person name="Mizutani O."/>
            <person name="Nakasone K."/>
            <person name="Sano M."/>
            <person name="Shiraishi Y."/>
            <person name="Tsukahara M."/>
            <person name="Gomi K."/>
        </authorList>
    </citation>
    <scope>NUCLEOTIDE SEQUENCE [LARGE SCALE GENOMIC DNA]</scope>
    <source>
        <strain evidence="1 2">RIB 2604</strain>
    </source>
</reference>
<protein>
    <submittedName>
        <fullName evidence="1">Phosphatidylserine decarboxylase Psd2</fullName>
    </submittedName>
</protein>
<dbReference type="AlphaFoldDB" id="A0A146FUK0"/>
<accession>A0A146FUK0</accession>
<evidence type="ECO:0000313" key="2">
    <source>
        <dbReference type="Proteomes" id="UP000075230"/>
    </source>
</evidence>
<organism evidence="1 2">
    <name type="scientific">Aspergillus kawachii</name>
    <name type="common">White koji mold</name>
    <name type="synonym">Aspergillus awamori var. kawachi</name>
    <dbReference type="NCBI Taxonomy" id="1069201"/>
    <lineage>
        <taxon>Eukaryota</taxon>
        <taxon>Fungi</taxon>
        <taxon>Dikarya</taxon>
        <taxon>Ascomycota</taxon>
        <taxon>Pezizomycotina</taxon>
        <taxon>Eurotiomycetes</taxon>
        <taxon>Eurotiomycetidae</taxon>
        <taxon>Eurotiales</taxon>
        <taxon>Aspergillaceae</taxon>
        <taxon>Aspergillus</taxon>
        <taxon>Aspergillus subgen. Circumdati</taxon>
    </lineage>
</organism>
<comment type="caution">
    <text evidence="1">The sequence shown here is derived from an EMBL/GenBank/DDBJ whole genome shotgun (WGS) entry which is preliminary data.</text>
</comment>
<dbReference type="EMBL" id="BCWF01000028">
    <property type="protein sequence ID" value="GAT29215.1"/>
    <property type="molecule type" value="Genomic_DNA"/>
</dbReference>
<gene>
    <name evidence="1" type="ORF">RIB2604_02900840</name>
</gene>
<sequence>MARDGCQYGRPEEGIYNIADPHIDHTEETLVLLLELLLVKDLDCEDTVFIDSAAWTGD</sequence>
<reference evidence="2" key="2">
    <citation type="submission" date="2016-02" db="EMBL/GenBank/DDBJ databases">
        <title>Genome sequencing of Aspergillus luchuensis NBRC 4314.</title>
        <authorList>
            <person name="Yamada O."/>
        </authorList>
    </citation>
    <scope>NUCLEOTIDE SEQUENCE [LARGE SCALE GENOMIC DNA]</scope>
    <source>
        <strain evidence="2">RIB 2604</strain>
    </source>
</reference>
<evidence type="ECO:0000313" key="1">
    <source>
        <dbReference type="EMBL" id="GAT29215.1"/>
    </source>
</evidence>
<proteinExistence type="predicted"/>
<dbReference type="Proteomes" id="UP000075230">
    <property type="component" value="Unassembled WGS sequence"/>
</dbReference>
<name>A0A146FUK0_ASPKA</name>